<dbReference type="HAMAP" id="MF_00684">
    <property type="entry name" value="ac4C_amidohydr"/>
    <property type="match status" value="1"/>
</dbReference>
<comment type="catalytic activity">
    <reaction evidence="2">
        <text>N(4)-acetyl-2'-deoxycytidine + H2O = 2'-deoxycytidine + acetate + H(+)</text>
        <dbReference type="Rhea" id="RHEA:62936"/>
        <dbReference type="ChEBI" id="CHEBI:15377"/>
        <dbReference type="ChEBI" id="CHEBI:15378"/>
        <dbReference type="ChEBI" id="CHEBI:15698"/>
        <dbReference type="ChEBI" id="CHEBI:30089"/>
        <dbReference type="ChEBI" id="CHEBI:146133"/>
        <dbReference type="EC" id="3.5.1.135"/>
    </reaction>
</comment>
<comment type="catalytic activity">
    <reaction evidence="2">
        <text>N(4)-acetylcytosine + H2O = cytosine + acetate + H(+)</text>
        <dbReference type="Rhea" id="RHEA:62940"/>
        <dbReference type="ChEBI" id="CHEBI:15377"/>
        <dbReference type="ChEBI" id="CHEBI:15378"/>
        <dbReference type="ChEBI" id="CHEBI:16040"/>
        <dbReference type="ChEBI" id="CHEBI:30089"/>
        <dbReference type="ChEBI" id="CHEBI:146134"/>
        <dbReference type="EC" id="3.5.1.135"/>
    </reaction>
</comment>
<dbReference type="EC" id="3.5.1.135" evidence="2"/>
<sequence>MSVDITFYRHFAPDILAGKKTITLRDEKESGFRQGQCLRAGYQDDGEYFATLEVLSVTPVRQSELTTEHARQENMTEQQLRQVIGQIYPGVEQLYTIHFRVC</sequence>
<dbReference type="SUPFAM" id="SSF88697">
    <property type="entry name" value="PUA domain-like"/>
    <property type="match status" value="1"/>
</dbReference>
<dbReference type="Pfam" id="PF04266">
    <property type="entry name" value="ASCH"/>
    <property type="match status" value="1"/>
</dbReference>
<accession>A0A095TAA7</accession>
<keyword evidence="1 2" id="KW-0378">Hydrolase</keyword>
<feature type="domain" description="ASCH" evidence="3">
    <location>
        <begin position="5"/>
        <end position="102"/>
    </location>
</feature>
<dbReference type="Proteomes" id="UP000029577">
    <property type="component" value="Unassembled WGS sequence"/>
</dbReference>
<comment type="function">
    <text evidence="2">Catalyzes the hydrolysis of N(4)-acetylcytidine (ac4C).</text>
</comment>
<dbReference type="OrthoDB" id="8590202at2"/>
<dbReference type="GO" id="GO:0016813">
    <property type="term" value="F:hydrolase activity, acting on carbon-nitrogen (but not peptide) bonds, in linear amidines"/>
    <property type="evidence" value="ECO:0007669"/>
    <property type="project" value="UniProtKB-UniRule"/>
</dbReference>
<dbReference type="eggNOG" id="COG3097">
    <property type="taxonomic scope" value="Bacteria"/>
</dbReference>
<dbReference type="InterPro" id="IPR015947">
    <property type="entry name" value="PUA-like_sf"/>
</dbReference>
<dbReference type="GO" id="GO:0005829">
    <property type="term" value="C:cytosol"/>
    <property type="evidence" value="ECO:0007669"/>
    <property type="project" value="TreeGrafter"/>
</dbReference>
<name>A0A095TAA7_9GAMM</name>
<protein>
    <recommendedName>
        <fullName evidence="2">N(4)-acetylcytidine amidohydrolase</fullName>
        <shortName evidence="2">ac4C amidohydrolase</shortName>
        <ecNumber evidence="2">3.5.1.135</ecNumber>
    </recommendedName>
</protein>
<dbReference type="PANTHER" id="PTHR38088:SF2">
    <property type="entry name" value="UCP029143 FAMILY PROTEIN"/>
    <property type="match status" value="1"/>
</dbReference>
<dbReference type="NCBIfam" id="NF003443">
    <property type="entry name" value="PRK04980.1"/>
    <property type="match status" value="1"/>
</dbReference>
<feature type="active site" description="Proton donor" evidence="2">
    <location>
        <position position="73"/>
    </location>
</feature>
<organism evidence="4 5">
    <name type="scientific">Tatumella morbirosei</name>
    <dbReference type="NCBI Taxonomy" id="642227"/>
    <lineage>
        <taxon>Bacteria</taxon>
        <taxon>Pseudomonadati</taxon>
        <taxon>Pseudomonadota</taxon>
        <taxon>Gammaproteobacteria</taxon>
        <taxon>Enterobacterales</taxon>
        <taxon>Erwiniaceae</taxon>
        <taxon>Tatumella</taxon>
    </lineage>
</organism>
<gene>
    <name evidence="4" type="ORF">HA49_10225</name>
</gene>
<evidence type="ECO:0000256" key="2">
    <source>
        <dbReference type="HAMAP-Rule" id="MF_00684"/>
    </source>
</evidence>
<proteinExistence type="inferred from homology"/>
<dbReference type="InterPro" id="IPR007374">
    <property type="entry name" value="ASCH_domain"/>
</dbReference>
<dbReference type="RefSeq" id="WP_038019955.1">
    <property type="nucleotide sequence ID" value="NZ_JPKR02000002.1"/>
</dbReference>
<dbReference type="InterPro" id="IPR008314">
    <property type="entry name" value="AC4CH"/>
</dbReference>
<dbReference type="EMBL" id="JPKR02000002">
    <property type="protein sequence ID" value="KGD73622.1"/>
    <property type="molecule type" value="Genomic_DNA"/>
</dbReference>
<dbReference type="Gene3D" id="2.30.130.30">
    <property type="entry name" value="Hypothetical protein"/>
    <property type="match status" value="1"/>
</dbReference>
<dbReference type="STRING" id="642227.HA49_10225"/>
<comment type="catalytic activity">
    <reaction evidence="2">
        <text>N(4)-acetylcytidine + H2O = cytidine + acetate + H(+)</text>
        <dbReference type="Rhea" id="RHEA:62932"/>
        <dbReference type="ChEBI" id="CHEBI:15377"/>
        <dbReference type="ChEBI" id="CHEBI:15378"/>
        <dbReference type="ChEBI" id="CHEBI:17562"/>
        <dbReference type="ChEBI" id="CHEBI:30089"/>
        <dbReference type="ChEBI" id="CHEBI:70989"/>
        <dbReference type="EC" id="3.5.1.135"/>
    </reaction>
</comment>
<feature type="active site" description="Nucleophile" evidence="2">
    <location>
        <position position="23"/>
    </location>
</feature>
<dbReference type="AlphaFoldDB" id="A0A095TAA7"/>
<evidence type="ECO:0000259" key="3">
    <source>
        <dbReference type="SMART" id="SM01022"/>
    </source>
</evidence>
<comment type="caution">
    <text evidence="4">The sequence shown here is derived from an EMBL/GenBank/DDBJ whole genome shotgun (WGS) entry which is preliminary data.</text>
</comment>
<reference evidence="4" key="1">
    <citation type="submission" date="2014-12" db="EMBL/GenBank/DDBJ databases">
        <title>The draft genome of the Tatumella morbirosei type strain, LMG23360T isolated from pineapple rot.</title>
        <authorList>
            <person name="Smits T.H."/>
            <person name="Palmer M."/>
            <person name="Venter S.N."/>
            <person name="Duffy B."/>
            <person name="Steenkamp E.T."/>
            <person name="Chan W.Y."/>
            <person name="Coutinho T.A."/>
            <person name="Coetzee M.P."/>
            <person name="De Maayer P."/>
        </authorList>
    </citation>
    <scope>NUCLEOTIDE SEQUENCE [LARGE SCALE GENOMIC DNA]</scope>
    <source>
        <strain evidence="4">LMG 23360</strain>
    </source>
</reference>
<dbReference type="PANTHER" id="PTHR38088">
    <property type="entry name" value="UCP029143 FAMILY PROTEIN"/>
    <property type="match status" value="1"/>
</dbReference>
<evidence type="ECO:0000313" key="5">
    <source>
        <dbReference type="Proteomes" id="UP000029577"/>
    </source>
</evidence>
<feature type="active site" description="Proton acceptor" evidence="2">
    <location>
        <position position="20"/>
    </location>
</feature>
<dbReference type="SMART" id="SM01022">
    <property type="entry name" value="ASCH"/>
    <property type="match status" value="1"/>
</dbReference>
<evidence type="ECO:0000256" key="1">
    <source>
        <dbReference type="ARBA" id="ARBA00022801"/>
    </source>
</evidence>
<keyword evidence="5" id="KW-1185">Reference proteome</keyword>
<dbReference type="GO" id="GO:0004812">
    <property type="term" value="F:aminoacyl-tRNA ligase activity"/>
    <property type="evidence" value="ECO:0007669"/>
    <property type="project" value="UniProtKB-KW"/>
</dbReference>
<evidence type="ECO:0000313" key="4">
    <source>
        <dbReference type="EMBL" id="KGD73622.1"/>
    </source>
</evidence>
<comment type="similarity">
    <text evidence="2">Belongs to the N(4)-acetylcytidine amidohydrolase family.</text>
</comment>
<dbReference type="CDD" id="cd06552">
    <property type="entry name" value="ASCH_yqfb_like"/>
    <property type="match status" value="1"/>
</dbReference>